<reference evidence="4" key="1">
    <citation type="submission" date="2021-01" db="EMBL/GenBank/DDBJ databases">
        <authorList>
            <person name="Corre E."/>
            <person name="Pelletier E."/>
            <person name="Niang G."/>
            <person name="Scheremetjew M."/>
            <person name="Finn R."/>
            <person name="Kale V."/>
            <person name="Holt S."/>
            <person name="Cochrane G."/>
            <person name="Meng A."/>
            <person name="Brown T."/>
            <person name="Cohen L."/>
        </authorList>
    </citation>
    <scope>NUCLEOTIDE SEQUENCE</scope>
    <source>
        <strain evidence="4">CCMP281</strain>
    </source>
</reference>
<dbReference type="AlphaFoldDB" id="A0A7S3AK13"/>
<accession>A0A7S3AK13</accession>
<dbReference type="SUPFAM" id="SSF56112">
    <property type="entry name" value="Protein kinase-like (PK-like)"/>
    <property type="match status" value="1"/>
</dbReference>
<evidence type="ECO:0000256" key="2">
    <source>
        <dbReference type="ARBA" id="ARBA00022840"/>
    </source>
</evidence>
<dbReference type="Pfam" id="PF07714">
    <property type="entry name" value="PK_Tyr_Ser-Thr"/>
    <property type="match status" value="1"/>
</dbReference>
<dbReference type="Gene3D" id="1.10.510.10">
    <property type="entry name" value="Transferase(Phosphotransferase) domain 1"/>
    <property type="match status" value="1"/>
</dbReference>
<dbReference type="InterPro" id="IPR011009">
    <property type="entry name" value="Kinase-like_dom_sf"/>
</dbReference>
<dbReference type="GO" id="GO:0005524">
    <property type="term" value="F:ATP binding"/>
    <property type="evidence" value="ECO:0007669"/>
    <property type="project" value="UniProtKB-KW"/>
</dbReference>
<evidence type="ECO:0000256" key="1">
    <source>
        <dbReference type="ARBA" id="ARBA00022741"/>
    </source>
</evidence>
<dbReference type="SMART" id="SM00220">
    <property type="entry name" value="S_TKc"/>
    <property type="match status" value="1"/>
</dbReference>
<dbReference type="InterPro" id="IPR000719">
    <property type="entry name" value="Prot_kinase_dom"/>
</dbReference>
<dbReference type="PANTHER" id="PTHR44329">
    <property type="entry name" value="SERINE/THREONINE-PROTEIN KINASE TNNI3K-RELATED"/>
    <property type="match status" value="1"/>
</dbReference>
<dbReference type="InterPro" id="IPR051681">
    <property type="entry name" value="Ser/Thr_Kinases-Pseudokinases"/>
</dbReference>
<organism evidence="4">
    <name type="scientific">Haptolina ericina</name>
    <dbReference type="NCBI Taxonomy" id="156174"/>
    <lineage>
        <taxon>Eukaryota</taxon>
        <taxon>Haptista</taxon>
        <taxon>Haptophyta</taxon>
        <taxon>Prymnesiophyceae</taxon>
        <taxon>Prymnesiales</taxon>
        <taxon>Prymnesiaceae</taxon>
        <taxon>Haptolina</taxon>
    </lineage>
</organism>
<proteinExistence type="predicted"/>
<feature type="domain" description="Protein kinase" evidence="3">
    <location>
        <begin position="1"/>
        <end position="141"/>
    </location>
</feature>
<dbReference type="PANTHER" id="PTHR44329:SF298">
    <property type="entry name" value="MIXED LINEAGE KINASE DOMAIN-LIKE PROTEIN"/>
    <property type="match status" value="1"/>
</dbReference>
<dbReference type="PROSITE" id="PS50011">
    <property type="entry name" value="PROTEIN_KINASE_DOM"/>
    <property type="match status" value="1"/>
</dbReference>
<dbReference type="InterPro" id="IPR001245">
    <property type="entry name" value="Ser-Thr/Tyr_kinase_cat_dom"/>
</dbReference>
<keyword evidence="2" id="KW-0067">ATP-binding</keyword>
<dbReference type="GO" id="GO:0004674">
    <property type="term" value="F:protein serine/threonine kinase activity"/>
    <property type="evidence" value="ECO:0007669"/>
    <property type="project" value="TreeGrafter"/>
</dbReference>
<name>A0A7S3AK13_9EUKA</name>
<evidence type="ECO:0000313" key="4">
    <source>
        <dbReference type="EMBL" id="CAE0107258.1"/>
    </source>
</evidence>
<dbReference type="EMBL" id="HBHX01014162">
    <property type="protein sequence ID" value="CAE0107258.1"/>
    <property type="molecule type" value="Transcribed_RNA"/>
</dbReference>
<keyword evidence="1" id="KW-0547">Nucleotide-binding</keyword>
<gene>
    <name evidence="4" type="ORF">HERI1096_LOCUS7917</name>
</gene>
<evidence type="ECO:0000259" key="3">
    <source>
        <dbReference type="PROSITE" id="PS50011"/>
    </source>
</evidence>
<sequence length="154" mass="17100">MHLDLKSANVLLDEAGTAKVCDFGLAKLKQEGSAVLTQRMGSPMWTAPEVLKGEARDEKADSYSYGMLVFELMSCRLPYADHAAAQVMMGVITNLLPRPKLPAERADLYPAEITKLMQRCWEFEASLRPGFNEILDELERVAREQGLATALGLR</sequence>
<protein>
    <recommendedName>
        <fullName evidence="3">Protein kinase domain-containing protein</fullName>
    </recommendedName>
</protein>